<dbReference type="EMBL" id="FCON02000082">
    <property type="protein sequence ID" value="SAL79155.1"/>
    <property type="molecule type" value="Genomic_DNA"/>
</dbReference>
<keyword evidence="3" id="KW-1185">Reference proteome</keyword>
<organism evidence="2 3">
    <name type="scientific">Caballeronia choica</name>
    <dbReference type="NCBI Taxonomy" id="326476"/>
    <lineage>
        <taxon>Bacteria</taxon>
        <taxon>Pseudomonadati</taxon>
        <taxon>Pseudomonadota</taxon>
        <taxon>Betaproteobacteria</taxon>
        <taxon>Burkholderiales</taxon>
        <taxon>Burkholderiaceae</taxon>
        <taxon>Caballeronia</taxon>
    </lineage>
</organism>
<feature type="region of interest" description="Disordered" evidence="1">
    <location>
        <begin position="1"/>
        <end position="21"/>
    </location>
</feature>
<dbReference type="Proteomes" id="UP000054770">
    <property type="component" value="Unassembled WGS sequence"/>
</dbReference>
<proteinExistence type="predicted"/>
<evidence type="ECO:0000256" key="1">
    <source>
        <dbReference type="SAM" id="MobiDB-lite"/>
    </source>
</evidence>
<protein>
    <recommendedName>
        <fullName evidence="4">AlpA family phage regulatory protein</fullName>
    </recommendedName>
</protein>
<feature type="compositionally biased region" description="Basic and acidic residues" evidence="1">
    <location>
        <begin position="1"/>
        <end position="13"/>
    </location>
</feature>
<gene>
    <name evidence="2" type="ORF">AWB68_05578</name>
</gene>
<sequence>MHTEAHPHAETSKRVAPAAQRPTQAAAYLGIARGTLWKLVKGDPDFPQPFKPAPGITLFLTCGLDAWLAAKAEKSAASRSEQLKRVRAYQAKHDGEFDASKKKQPA</sequence>
<comment type="caution">
    <text evidence="2">The sequence shown here is derived from an EMBL/GenBank/DDBJ whole genome shotgun (WGS) entry which is preliminary data.</text>
</comment>
<accession>A0A158KDN0</accession>
<evidence type="ECO:0000313" key="2">
    <source>
        <dbReference type="EMBL" id="SAL79155.1"/>
    </source>
</evidence>
<evidence type="ECO:0008006" key="4">
    <source>
        <dbReference type="Google" id="ProtNLM"/>
    </source>
</evidence>
<name>A0A158KDN0_9BURK</name>
<dbReference type="AlphaFoldDB" id="A0A158KDN0"/>
<dbReference type="RefSeq" id="WP_087647596.1">
    <property type="nucleotide sequence ID" value="NZ_FCON02000082.1"/>
</dbReference>
<dbReference type="OrthoDB" id="5298532at2"/>
<evidence type="ECO:0000313" key="3">
    <source>
        <dbReference type="Proteomes" id="UP000054770"/>
    </source>
</evidence>
<reference evidence="2" key="1">
    <citation type="submission" date="2016-01" db="EMBL/GenBank/DDBJ databases">
        <authorList>
            <person name="Peeters C."/>
        </authorList>
    </citation>
    <scope>NUCLEOTIDE SEQUENCE [LARGE SCALE GENOMIC DNA]</scope>
    <source>
        <strain evidence="2">LMG 22940</strain>
    </source>
</reference>